<dbReference type="AlphaFoldDB" id="A0AAD8DBV1"/>
<dbReference type="Proteomes" id="UP001230051">
    <property type="component" value="Unassembled WGS sequence"/>
</dbReference>
<sequence length="557" mass="64201">MWHFSRVTYEVSVCLPVPGFRIRPLLFATGLAVGACTCAAASYFMYHWMQWTEPAVRDKNNLMESCMREEAQDSLLRLQSADELNIEGIFKPLCFESTSSAPPALVLSKDEEEISEDHTWPSPQVEVRGQAISAPSVVAPFKSEREQQEAFTWNKPMELFRCSSATAAFSSSDPGTESACSFTRPPSRVLSAYPILVTPESEEDTFCIRNETVLQKEKIKKCSSAPDITRTMAQFKTLQKEELVVEVLKPAVLGTCEVGGEYCRMALRYFERTWTLQRQRRANELQEVKSLTAGEPLYHKSVQGDGDRHLWKNMPTILHSTRSVLERILDSNSTRKIVAEKPDFCLKSAALEMEVSSDADSTSSDDTYYTCIEKPTNFFNYYDQLTEFLEDPSNWDTIRRELSAAGMKNFTFYDIFFDFIALNVIADTENVPTAVKQPLQNRWISVSMKKTTVMFYTWSRIKTKRAYMVEPKGFFYHLYEVYDYTHPEIMWAAFGPESKTKDFFFILKGQIIYFMKDMFSFKSHQFDTPDLLAKEIFENLEQRVRLLSSYLDEERKT</sequence>
<keyword evidence="7 8" id="KW-0472">Membrane</keyword>
<dbReference type="Pfam" id="PF10265">
    <property type="entry name" value="Miga"/>
    <property type="match status" value="1"/>
</dbReference>
<keyword evidence="10" id="KW-1185">Reference proteome</keyword>
<name>A0AAD8DBV1_ACIOX</name>
<keyword evidence="3 8" id="KW-0812">Transmembrane</keyword>
<dbReference type="InterPro" id="IPR019392">
    <property type="entry name" value="Miga"/>
</dbReference>
<comment type="subcellular location">
    <subcellularLocation>
        <location evidence="1">Mitochondrion outer membrane</location>
    </subcellularLocation>
</comment>
<keyword evidence="6" id="KW-0496">Mitochondrion</keyword>
<evidence type="ECO:0000256" key="1">
    <source>
        <dbReference type="ARBA" id="ARBA00004294"/>
    </source>
</evidence>
<dbReference type="PANTHER" id="PTHR21508">
    <property type="entry name" value="MITOGUARDIN"/>
    <property type="match status" value="1"/>
</dbReference>
<keyword evidence="4" id="KW-1000">Mitochondrion outer membrane</keyword>
<evidence type="ECO:0000256" key="5">
    <source>
        <dbReference type="ARBA" id="ARBA00022989"/>
    </source>
</evidence>
<evidence type="ECO:0000256" key="8">
    <source>
        <dbReference type="SAM" id="Phobius"/>
    </source>
</evidence>
<feature type="transmembrane region" description="Helical" evidence="8">
    <location>
        <begin position="25"/>
        <end position="49"/>
    </location>
</feature>
<evidence type="ECO:0000256" key="2">
    <source>
        <dbReference type="ARBA" id="ARBA00008969"/>
    </source>
</evidence>
<organism evidence="9 10">
    <name type="scientific">Acipenser oxyrinchus oxyrinchus</name>
    <dbReference type="NCBI Taxonomy" id="40147"/>
    <lineage>
        <taxon>Eukaryota</taxon>
        <taxon>Metazoa</taxon>
        <taxon>Chordata</taxon>
        <taxon>Craniata</taxon>
        <taxon>Vertebrata</taxon>
        <taxon>Euteleostomi</taxon>
        <taxon>Actinopterygii</taxon>
        <taxon>Chondrostei</taxon>
        <taxon>Acipenseriformes</taxon>
        <taxon>Acipenseridae</taxon>
        <taxon>Acipenser</taxon>
    </lineage>
</organism>
<dbReference type="GO" id="GO:0005741">
    <property type="term" value="C:mitochondrial outer membrane"/>
    <property type="evidence" value="ECO:0007669"/>
    <property type="project" value="UniProtKB-SubCell"/>
</dbReference>
<evidence type="ECO:0000313" key="10">
    <source>
        <dbReference type="Proteomes" id="UP001230051"/>
    </source>
</evidence>
<protein>
    <submittedName>
        <fullName evidence="9">Uncharacterized protein</fullName>
    </submittedName>
</protein>
<dbReference type="PANTHER" id="PTHR21508:SF3">
    <property type="entry name" value="MITOGUARDIN 1"/>
    <property type="match status" value="1"/>
</dbReference>
<reference evidence="9" key="1">
    <citation type="submission" date="2022-02" db="EMBL/GenBank/DDBJ databases">
        <title>Atlantic sturgeon de novo genome assembly.</title>
        <authorList>
            <person name="Stock M."/>
            <person name="Klopp C."/>
            <person name="Guiguen Y."/>
            <person name="Cabau C."/>
            <person name="Parinello H."/>
            <person name="Santidrian Yebra-Pimentel E."/>
            <person name="Kuhl H."/>
            <person name="Dirks R.P."/>
            <person name="Guessner J."/>
            <person name="Wuertz S."/>
            <person name="Du K."/>
            <person name="Schartl M."/>
        </authorList>
    </citation>
    <scope>NUCLEOTIDE SEQUENCE</scope>
    <source>
        <strain evidence="9">STURGEONOMICS-FGT-2020</strain>
        <tissue evidence="9">Whole blood</tissue>
    </source>
</reference>
<evidence type="ECO:0000256" key="7">
    <source>
        <dbReference type="ARBA" id="ARBA00023136"/>
    </source>
</evidence>
<accession>A0AAD8DBV1</accession>
<evidence type="ECO:0000256" key="3">
    <source>
        <dbReference type="ARBA" id="ARBA00022692"/>
    </source>
</evidence>
<dbReference type="GO" id="GO:0008053">
    <property type="term" value="P:mitochondrial fusion"/>
    <property type="evidence" value="ECO:0007669"/>
    <property type="project" value="InterPro"/>
</dbReference>
<comment type="similarity">
    <text evidence="2">Belongs to the mitoguardin family.</text>
</comment>
<keyword evidence="5 8" id="KW-1133">Transmembrane helix</keyword>
<dbReference type="EMBL" id="JAGXEW010000011">
    <property type="protein sequence ID" value="KAK1166345.1"/>
    <property type="molecule type" value="Genomic_DNA"/>
</dbReference>
<evidence type="ECO:0000313" key="9">
    <source>
        <dbReference type="EMBL" id="KAK1166345.1"/>
    </source>
</evidence>
<gene>
    <name evidence="9" type="ORF">AOXY_G12970</name>
</gene>
<proteinExistence type="inferred from homology"/>
<comment type="caution">
    <text evidence="9">The sequence shown here is derived from an EMBL/GenBank/DDBJ whole genome shotgun (WGS) entry which is preliminary data.</text>
</comment>
<evidence type="ECO:0000256" key="6">
    <source>
        <dbReference type="ARBA" id="ARBA00023128"/>
    </source>
</evidence>
<evidence type="ECO:0000256" key="4">
    <source>
        <dbReference type="ARBA" id="ARBA00022787"/>
    </source>
</evidence>